<name>A0A0G2UML0_9CHLO</name>
<dbReference type="EMBL" id="KP259584">
    <property type="protein sequence ID" value="AKI32548.1"/>
    <property type="molecule type" value="Genomic_DNA"/>
</dbReference>
<accession>A0A0G2UML0</accession>
<dbReference type="GO" id="GO:0005524">
    <property type="term" value="F:ATP binding"/>
    <property type="evidence" value="ECO:0007669"/>
    <property type="project" value="InterPro"/>
</dbReference>
<dbReference type="GO" id="GO:0005694">
    <property type="term" value="C:chromosome"/>
    <property type="evidence" value="ECO:0007669"/>
    <property type="project" value="InterPro"/>
</dbReference>
<dbReference type="InterPro" id="IPR013049">
    <property type="entry name" value="Spo11/TopoVI_A_N"/>
</dbReference>
<feature type="domain" description="Spo11/DNA topoisomerase VI subunit A N-terminal" evidence="2">
    <location>
        <begin position="2"/>
        <end position="48"/>
    </location>
</feature>
<dbReference type="InterPro" id="IPR036078">
    <property type="entry name" value="Spo11/TopoVI_A_sf"/>
</dbReference>
<feature type="non-terminal residue" evidence="3">
    <location>
        <position position="49"/>
    </location>
</feature>
<dbReference type="InterPro" id="IPR036388">
    <property type="entry name" value="WH-like_DNA-bd_sf"/>
</dbReference>
<feature type="non-terminal residue" evidence="3">
    <location>
        <position position="1"/>
    </location>
</feature>
<dbReference type="GO" id="GO:0003677">
    <property type="term" value="F:DNA binding"/>
    <property type="evidence" value="ECO:0007669"/>
    <property type="project" value="UniProtKB-UniRule"/>
</dbReference>
<comment type="similarity">
    <text evidence="1">Belongs to the TOP6A family.</text>
</comment>
<evidence type="ECO:0000259" key="2">
    <source>
        <dbReference type="Pfam" id="PF04406"/>
    </source>
</evidence>
<feature type="active site" description="O-(5'-phospho-DNA)-tyrosine intermediate" evidence="1">
    <location>
        <position position="23"/>
    </location>
</feature>
<organism evidence="3">
    <name type="scientific">Lobosphaera incisa</name>
    <dbReference type="NCBI Taxonomy" id="312850"/>
    <lineage>
        <taxon>Eukaryota</taxon>
        <taxon>Viridiplantae</taxon>
        <taxon>Chlorophyta</taxon>
        <taxon>core chlorophytes</taxon>
        <taxon>Trebouxiophyceae</taxon>
        <taxon>Trebouxiales</taxon>
        <taxon>Trebouxiaceae</taxon>
        <taxon>Lobosphaera</taxon>
    </lineage>
</organism>
<keyword evidence="1" id="KW-0799">Topoisomerase</keyword>
<sequence length="49" mass="5777">QILEVVHELVREGREATQRDIYYRLLCPPIFRTPRDVNEAIQDAVALLR</sequence>
<proteinExistence type="inferred from homology"/>
<evidence type="ECO:0000256" key="1">
    <source>
        <dbReference type="PROSITE-ProRule" id="PRU01385"/>
    </source>
</evidence>
<comment type="catalytic activity">
    <reaction evidence="1">
        <text>ATP-dependent breakage, passage and rejoining of double-stranded DNA.</text>
        <dbReference type="EC" id="5.6.2.2"/>
    </reaction>
</comment>
<dbReference type="GO" id="GO:0006259">
    <property type="term" value="P:DNA metabolic process"/>
    <property type="evidence" value="ECO:0007669"/>
    <property type="project" value="InterPro"/>
</dbReference>
<dbReference type="Pfam" id="PF04406">
    <property type="entry name" value="TP6A_N"/>
    <property type="match status" value="1"/>
</dbReference>
<reference evidence="3" key="1">
    <citation type="submission" date="2014-12" db="EMBL/GenBank/DDBJ databases">
        <title>Meiotic genes and sexual reproduction in the green algal class Trebouxiophyceae (Chlorophyta).</title>
        <authorList>
            <person name="Fucikova K."/>
            <person name="Pazoutova M."/>
            <person name="Rindi F."/>
        </authorList>
    </citation>
    <scope>NUCLEOTIDE SEQUENCE</scope>
    <source>
        <strain evidence="3">SAG 2007</strain>
    </source>
</reference>
<keyword evidence="1" id="KW-0413">Isomerase</keyword>
<gene>
    <name evidence="3" type="primary">spo11</name>
</gene>
<dbReference type="AlphaFoldDB" id="A0A0G2UML0"/>
<dbReference type="Gene3D" id="1.10.10.10">
    <property type="entry name" value="Winged helix-like DNA-binding domain superfamily/Winged helix DNA-binding domain"/>
    <property type="match status" value="1"/>
</dbReference>
<dbReference type="SUPFAM" id="SSF56726">
    <property type="entry name" value="DNA topoisomerase IV, alpha subunit"/>
    <property type="match status" value="1"/>
</dbReference>
<evidence type="ECO:0000313" key="3">
    <source>
        <dbReference type="EMBL" id="AKI32548.1"/>
    </source>
</evidence>
<dbReference type="PROSITE" id="PS52041">
    <property type="entry name" value="TOPO_IIB"/>
    <property type="match status" value="1"/>
</dbReference>
<protein>
    <submittedName>
        <fullName evidence="3">Meiotic recombination protein SPO11</fullName>
    </submittedName>
</protein>
<dbReference type="GO" id="GO:0003918">
    <property type="term" value="F:DNA topoisomerase type II (double strand cut, ATP-hydrolyzing) activity"/>
    <property type="evidence" value="ECO:0007669"/>
    <property type="project" value="UniProtKB-UniRule"/>
</dbReference>
<keyword evidence="1" id="KW-0238">DNA-binding</keyword>